<sequence>MPLRTAQSRTAQFRTAEYPRPNHTILHLSDTRLLAGPASGRLLFDRVDPEARLRRLIERLEASGTRPEAIVFTGDLSELGEPDAYATLRSIVDPVAERLGAVPIWVPGERDSREAFRTGLLGQLPSDAPIHRVVFLDGLRVITLDTSVPGSHHGELDPGQLDWLSAELATPAPYGTILAMHHPPVPSLVDLDVAVELRDQSALARVLGGSDVRGIIAGHVHFSTTATFAGIPVSVASATCYGQDLTAPLGSQRARDGGQSYNLVSVFDETVMHTVVPVIDDPIVSWISADESARLLELEEVVIEESAVAMARREESRQQQPLVWDVAGP</sequence>
<keyword evidence="1" id="KW-0479">Metal-binding</keyword>
<keyword evidence="7" id="KW-1185">Reference proteome</keyword>
<gene>
    <name evidence="6" type="primary">cpdA_1</name>
    <name evidence="6" type="ORF">GCM10022239_23040</name>
</gene>
<dbReference type="InterPro" id="IPR026575">
    <property type="entry name" value="GpdQ/CpdA-like"/>
</dbReference>
<dbReference type="RefSeq" id="WP_344756795.1">
    <property type="nucleotide sequence ID" value="NZ_BAABAE010000003.1"/>
</dbReference>
<dbReference type="PANTHER" id="PTHR42988">
    <property type="entry name" value="PHOSPHOHYDROLASE"/>
    <property type="match status" value="1"/>
</dbReference>
<dbReference type="InterPro" id="IPR029052">
    <property type="entry name" value="Metallo-depent_PP-like"/>
</dbReference>
<evidence type="ECO:0000256" key="3">
    <source>
        <dbReference type="ARBA" id="ARBA00023004"/>
    </source>
</evidence>
<keyword evidence="2" id="KW-0378">Hydrolase</keyword>
<protein>
    <submittedName>
        <fullName evidence="6">3',5'-cyclic adenosine monophosphate phosphodiesterase CpdA</fullName>
    </submittedName>
</protein>
<evidence type="ECO:0000256" key="2">
    <source>
        <dbReference type="ARBA" id="ARBA00022801"/>
    </source>
</evidence>
<comment type="similarity">
    <text evidence="4">Belongs to the cyclic nucleotide phosphodiesterase class-III family.</text>
</comment>
<dbReference type="Gene3D" id="3.60.21.10">
    <property type="match status" value="1"/>
</dbReference>
<dbReference type="InterPro" id="IPR004843">
    <property type="entry name" value="Calcineurin-like_PHP"/>
</dbReference>
<dbReference type="CDD" id="cd07402">
    <property type="entry name" value="MPP_GpdQ"/>
    <property type="match status" value="1"/>
</dbReference>
<reference evidence="7" key="1">
    <citation type="journal article" date="2019" name="Int. J. Syst. Evol. Microbiol.">
        <title>The Global Catalogue of Microorganisms (GCM) 10K type strain sequencing project: providing services to taxonomists for standard genome sequencing and annotation.</title>
        <authorList>
            <consortium name="The Broad Institute Genomics Platform"/>
            <consortium name="The Broad Institute Genome Sequencing Center for Infectious Disease"/>
            <person name="Wu L."/>
            <person name="Ma J."/>
        </authorList>
    </citation>
    <scope>NUCLEOTIDE SEQUENCE [LARGE SCALE GENOMIC DNA]</scope>
    <source>
        <strain evidence="7">JCM 16949</strain>
    </source>
</reference>
<dbReference type="Proteomes" id="UP001501004">
    <property type="component" value="Unassembled WGS sequence"/>
</dbReference>
<dbReference type="EMBL" id="BAABAE010000003">
    <property type="protein sequence ID" value="GAA3746905.1"/>
    <property type="molecule type" value="Genomic_DNA"/>
</dbReference>
<organism evidence="6 7">
    <name type="scientific">Leifsonella bigeumensis</name>
    <dbReference type="NCBI Taxonomy" id="433643"/>
    <lineage>
        <taxon>Bacteria</taxon>
        <taxon>Bacillati</taxon>
        <taxon>Actinomycetota</taxon>
        <taxon>Actinomycetes</taxon>
        <taxon>Micrococcales</taxon>
        <taxon>Microbacteriaceae</taxon>
        <taxon>Leifsonella</taxon>
    </lineage>
</organism>
<accession>A0ABP7FS78</accession>
<dbReference type="PANTHER" id="PTHR42988:SF2">
    <property type="entry name" value="CYCLIC NUCLEOTIDE PHOSPHODIESTERASE CBUA0032-RELATED"/>
    <property type="match status" value="1"/>
</dbReference>
<evidence type="ECO:0000313" key="7">
    <source>
        <dbReference type="Proteomes" id="UP001501004"/>
    </source>
</evidence>
<proteinExistence type="inferred from homology"/>
<dbReference type="Pfam" id="PF00149">
    <property type="entry name" value="Metallophos"/>
    <property type="match status" value="1"/>
</dbReference>
<comment type="caution">
    <text evidence="6">The sequence shown here is derived from an EMBL/GenBank/DDBJ whole genome shotgun (WGS) entry which is preliminary data.</text>
</comment>
<dbReference type="SUPFAM" id="SSF56300">
    <property type="entry name" value="Metallo-dependent phosphatases"/>
    <property type="match status" value="1"/>
</dbReference>
<name>A0ABP7FS78_9MICO</name>
<evidence type="ECO:0000256" key="1">
    <source>
        <dbReference type="ARBA" id="ARBA00022723"/>
    </source>
</evidence>
<dbReference type="InterPro" id="IPR050884">
    <property type="entry name" value="CNP_phosphodiesterase-III"/>
</dbReference>
<evidence type="ECO:0000259" key="5">
    <source>
        <dbReference type="Pfam" id="PF00149"/>
    </source>
</evidence>
<feature type="domain" description="Calcineurin-like phosphoesterase" evidence="5">
    <location>
        <begin position="24"/>
        <end position="221"/>
    </location>
</feature>
<keyword evidence="3" id="KW-0408">Iron</keyword>
<evidence type="ECO:0000313" key="6">
    <source>
        <dbReference type="EMBL" id="GAA3746905.1"/>
    </source>
</evidence>
<evidence type="ECO:0000256" key="4">
    <source>
        <dbReference type="ARBA" id="ARBA00025742"/>
    </source>
</evidence>